<dbReference type="HOGENOM" id="CLU_096329_1_0_2"/>
<dbReference type="SUPFAM" id="SSF52540">
    <property type="entry name" value="P-loop containing nucleoside triphosphate hydrolases"/>
    <property type="match status" value="1"/>
</dbReference>
<dbReference type="RefSeq" id="WP_009075002.1">
    <property type="nucleotide sequence ID" value="NZ_JH597770.1"/>
</dbReference>
<dbReference type="OrthoDB" id="85381at2157"/>
<dbReference type="PANTHER" id="PTHR41930:SF1">
    <property type="entry name" value="DEPHOSPHO-COA KINASE"/>
    <property type="match status" value="1"/>
</dbReference>
<dbReference type="InterPro" id="IPR027417">
    <property type="entry name" value="P-loop_NTPase"/>
</dbReference>
<reference evidence="1 2" key="1">
    <citation type="submission" date="2012-01" db="EMBL/GenBank/DDBJ databases">
        <title>Improved High-Quality Draft sequence of Metallosphaera yellowstonensis MK1.</title>
        <authorList>
            <consortium name="US DOE Joint Genome Institute"/>
            <person name="Lucas S."/>
            <person name="Han J."/>
            <person name="Cheng J.-F."/>
            <person name="Goodwin L."/>
            <person name="Pitluck S."/>
            <person name="Peters L."/>
            <person name="Teshima H."/>
            <person name="Detter J.C."/>
            <person name="Han C."/>
            <person name="Tapia R."/>
            <person name="Land M."/>
            <person name="Hauser L."/>
            <person name="Kyrpides N."/>
            <person name="Kozubal M."/>
            <person name="Macur R.E."/>
            <person name="Jay Z."/>
            <person name="Inskeep W."/>
            <person name="Woyke T."/>
        </authorList>
    </citation>
    <scope>NUCLEOTIDE SEQUENCE [LARGE SCALE GENOMIC DNA]</scope>
    <source>
        <strain evidence="1 2">MK1</strain>
    </source>
</reference>
<dbReference type="eggNOG" id="arCOG01045">
    <property type="taxonomic scope" value="Archaea"/>
</dbReference>
<dbReference type="PANTHER" id="PTHR41930">
    <property type="entry name" value="UPF0200 PROTEIN MJ1399"/>
    <property type="match status" value="1"/>
</dbReference>
<sequence>MRVWWWSPIKVLLITGMPGSGKSLLSSVLKERGFNVIVMSDVLRKRFEKDARRGERLMDYAKRMREIYGEGIVARLSIEELRGREERIAFDGVRNLAEVQEFSRLGDTVIVAVHSPPSVRYARLMRRMRPDDSTSVEELRRRDMEEISLGIGGVIAMADYVVINDSSEDEFRRRVLELLGRIG</sequence>
<dbReference type="Pfam" id="PF13238">
    <property type="entry name" value="AAA_18"/>
    <property type="match status" value="1"/>
</dbReference>
<organism evidence="1 2">
    <name type="scientific">Metallosphaera yellowstonensis MK1</name>
    <dbReference type="NCBI Taxonomy" id="671065"/>
    <lineage>
        <taxon>Archaea</taxon>
        <taxon>Thermoproteota</taxon>
        <taxon>Thermoprotei</taxon>
        <taxon>Sulfolobales</taxon>
        <taxon>Sulfolobaceae</taxon>
        <taxon>Metallosphaera</taxon>
    </lineage>
</organism>
<dbReference type="STRING" id="671065.MetMK1DRAFT_00029470"/>
<dbReference type="GO" id="GO:0016301">
    <property type="term" value="F:kinase activity"/>
    <property type="evidence" value="ECO:0007669"/>
    <property type="project" value="UniProtKB-KW"/>
</dbReference>
<keyword evidence="1" id="KW-0418">Kinase</keyword>
<dbReference type="AlphaFoldDB" id="H2C8N2"/>
<evidence type="ECO:0000313" key="2">
    <source>
        <dbReference type="Proteomes" id="UP000003980"/>
    </source>
</evidence>
<name>H2C8N2_9CREN</name>
<proteinExistence type="predicted"/>
<evidence type="ECO:0000313" key="1">
    <source>
        <dbReference type="EMBL" id="EHP68508.1"/>
    </source>
</evidence>
<keyword evidence="1" id="KW-0808">Transferase</keyword>
<gene>
    <name evidence="1" type="ORF">MetMK1DRAFT_00029470</name>
</gene>
<accession>H2C8N2</accession>
<dbReference type="EMBL" id="JH597770">
    <property type="protein sequence ID" value="EHP68508.1"/>
    <property type="molecule type" value="Genomic_DNA"/>
</dbReference>
<dbReference type="Proteomes" id="UP000003980">
    <property type="component" value="Unassembled WGS sequence"/>
</dbReference>
<dbReference type="Gene3D" id="3.40.50.300">
    <property type="entry name" value="P-loop containing nucleotide triphosphate hydrolases"/>
    <property type="match status" value="1"/>
</dbReference>
<protein>
    <submittedName>
        <fullName evidence="1">Dephospho-CoA kinase</fullName>
    </submittedName>
</protein>
<keyword evidence="2" id="KW-1185">Reference proteome</keyword>